<feature type="transmembrane region" description="Helical" evidence="10">
    <location>
        <begin position="131"/>
        <end position="151"/>
    </location>
</feature>
<evidence type="ECO:0000256" key="10">
    <source>
        <dbReference type="SAM" id="Phobius"/>
    </source>
</evidence>
<evidence type="ECO:0000256" key="8">
    <source>
        <dbReference type="ARBA" id="ARBA00023157"/>
    </source>
</evidence>
<organism evidence="12 13">
    <name type="scientific">Limnoraphis robusta CS-951</name>
    <dbReference type="NCBI Taxonomy" id="1637645"/>
    <lineage>
        <taxon>Bacteria</taxon>
        <taxon>Bacillati</taxon>
        <taxon>Cyanobacteriota</taxon>
        <taxon>Cyanophyceae</taxon>
        <taxon>Oscillatoriophycideae</taxon>
        <taxon>Oscillatoriales</taxon>
        <taxon>Sirenicapillariaceae</taxon>
        <taxon>Limnoraphis</taxon>
    </lineage>
</organism>
<dbReference type="GO" id="GO:0016491">
    <property type="term" value="F:oxidoreductase activity"/>
    <property type="evidence" value="ECO:0007669"/>
    <property type="project" value="UniProtKB-KW"/>
</dbReference>
<dbReference type="Gene3D" id="1.20.1440.130">
    <property type="entry name" value="VKOR domain"/>
    <property type="match status" value="1"/>
</dbReference>
<evidence type="ECO:0000256" key="9">
    <source>
        <dbReference type="ARBA" id="ARBA00023284"/>
    </source>
</evidence>
<evidence type="ECO:0000256" key="1">
    <source>
        <dbReference type="ARBA" id="ARBA00004141"/>
    </source>
</evidence>
<dbReference type="Gene3D" id="3.40.30.10">
    <property type="entry name" value="Glutaredoxin"/>
    <property type="match status" value="1"/>
</dbReference>
<evidence type="ECO:0000256" key="6">
    <source>
        <dbReference type="ARBA" id="ARBA00023002"/>
    </source>
</evidence>
<keyword evidence="7 10" id="KW-0472">Membrane</keyword>
<name>A0A0F5YEG2_9CYAN</name>
<comment type="subcellular location">
    <subcellularLocation>
        <location evidence="1">Membrane</location>
        <topology evidence="1">Multi-pass membrane protein</topology>
    </subcellularLocation>
</comment>
<dbReference type="PANTHER" id="PTHR34573:SF1">
    <property type="entry name" value="VITAMIN K EPOXIDE REDUCTASE DOMAIN-CONTAINING PROTEIN"/>
    <property type="match status" value="1"/>
</dbReference>
<evidence type="ECO:0000256" key="3">
    <source>
        <dbReference type="ARBA" id="ARBA00022692"/>
    </source>
</evidence>
<keyword evidence="5 10" id="KW-1133">Transmembrane helix</keyword>
<dbReference type="InterPro" id="IPR012932">
    <property type="entry name" value="VKOR"/>
</dbReference>
<keyword evidence="4" id="KW-0874">Quinone</keyword>
<evidence type="ECO:0000256" key="4">
    <source>
        <dbReference type="ARBA" id="ARBA00022719"/>
    </source>
</evidence>
<sequence>MIAKRSSPWIHRWSRPISAAIASIGAVETAYLTWVKLTGNSAACPTQGCEQVLNSPYASIFGLPLTLFGLLAYLSIGILAIAPLLIDRHTQKSLRSNVEEQTRLLMFALSTAMVVFSGYLMQIMVFEIQEFCPYCVASALFALSLFILSIWGHDWQDPGQLLLTGLTIGMVTLIGVLGIYGSINSSQTSLSSSNSSDPYEIATTSGPAELDLARHLQQIGAKEYGAYWCPHCKDQKLLFGKEAFAMIDYVECDPKGKNARSSLCQEAGITGYPTWEINGQFYPGILSLEKLADLSGYQGRRNFKY</sequence>
<feature type="transmembrane region" description="Helical" evidence="10">
    <location>
        <begin position="60"/>
        <end position="84"/>
    </location>
</feature>
<keyword evidence="6" id="KW-0560">Oxidoreductase</keyword>
<dbReference type="InterPro" id="IPR044698">
    <property type="entry name" value="VKOR/LTO1"/>
</dbReference>
<keyword evidence="8" id="KW-1015">Disulfide bond</keyword>
<evidence type="ECO:0000256" key="7">
    <source>
        <dbReference type="ARBA" id="ARBA00023136"/>
    </source>
</evidence>
<dbReference type="PATRIC" id="fig|1637645.4.peg.6167"/>
<dbReference type="SUPFAM" id="SSF52833">
    <property type="entry name" value="Thioredoxin-like"/>
    <property type="match status" value="1"/>
</dbReference>
<comment type="caution">
    <text evidence="12">The sequence shown here is derived from an EMBL/GenBank/DDBJ whole genome shotgun (WGS) entry which is preliminary data.</text>
</comment>
<keyword evidence="9" id="KW-0676">Redox-active center</keyword>
<gene>
    <name evidence="12" type="ORF">WN50_15990</name>
</gene>
<keyword evidence="3 10" id="KW-0812">Transmembrane</keyword>
<evidence type="ECO:0000313" key="12">
    <source>
        <dbReference type="EMBL" id="KKD37133.1"/>
    </source>
</evidence>
<dbReference type="AlphaFoldDB" id="A0A0F5YEG2"/>
<dbReference type="RefSeq" id="WP_046279561.1">
    <property type="nucleotide sequence ID" value="NZ_LATL02000312.1"/>
</dbReference>
<feature type="transmembrane region" description="Helical" evidence="10">
    <location>
        <begin position="104"/>
        <end position="125"/>
    </location>
</feature>
<accession>A0A0F5YEG2</accession>
<evidence type="ECO:0000256" key="5">
    <source>
        <dbReference type="ARBA" id="ARBA00022989"/>
    </source>
</evidence>
<dbReference type="Pfam" id="PF07884">
    <property type="entry name" value="VKOR"/>
    <property type="match status" value="1"/>
</dbReference>
<feature type="domain" description="Vitamin K epoxide reductase" evidence="11">
    <location>
        <begin position="11"/>
        <end position="153"/>
    </location>
</feature>
<feature type="transmembrane region" description="Helical" evidence="10">
    <location>
        <begin position="163"/>
        <end position="183"/>
    </location>
</feature>
<evidence type="ECO:0000256" key="2">
    <source>
        <dbReference type="ARBA" id="ARBA00006214"/>
    </source>
</evidence>
<protein>
    <submittedName>
        <fullName evidence="12">Membrane protein</fullName>
    </submittedName>
</protein>
<dbReference type="EMBL" id="LATL02000312">
    <property type="protein sequence ID" value="KKD37133.1"/>
    <property type="molecule type" value="Genomic_DNA"/>
</dbReference>
<dbReference type="OrthoDB" id="185994at2"/>
<dbReference type="PANTHER" id="PTHR34573">
    <property type="entry name" value="VKC DOMAIN-CONTAINING PROTEIN"/>
    <property type="match status" value="1"/>
</dbReference>
<evidence type="ECO:0000259" key="11">
    <source>
        <dbReference type="SMART" id="SM00756"/>
    </source>
</evidence>
<dbReference type="Proteomes" id="UP000033607">
    <property type="component" value="Unassembled WGS sequence"/>
</dbReference>
<dbReference type="InterPro" id="IPR036249">
    <property type="entry name" value="Thioredoxin-like_sf"/>
</dbReference>
<dbReference type="CDD" id="cd12916">
    <property type="entry name" value="VKOR_1"/>
    <property type="match status" value="1"/>
</dbReference>
<dbReference type="GO" id="GO:0048038">
    <property type="term" value="F:quinone binding"/>
    <property type="evidence" value="ECO:0007669"/>
    <property type="project" value="UniProtKB-KW"/>
</dbReference>
<dbReference type="InterPro" id="IPR038354">
    <property type="entry name" value="VKOR_sf"/>
</dbReference>
<evidence type="ECO:0000313" key="13">
    <source>
        <dbReference type="Proteomes" id="UP000033607"/>
    </source>
</evidence>
<proteinExistence type="inferred from homology"/>
<reference evidence="12 13" key="1">
    <citation type="submission" date="2015-06" db="EMBL/GenBank/DDBJ databases">
        <title>Draft genome assembly of filamentous brackish cyanobacterium Limnoraphis robusta strain CS-951.</title>
        <authorList>
            <person name="Willis A."/>
            <person name="Parks M."/>
            <person name="Burford M.A."/>
        </authorList>
    </citation>
    <scope>NUCLEOTIDE SEQUENCE [LARGE SCALE GENOMIC DNA]</scope>
    <source>
        <strain evidence="12 13">CS-951</strain>
    </source>
</reference>
<dbReference type="SMART" id="SM00756">
    <property type="entry name" value="VKc"/>
    <property type="match status" value="1"/>
</dbReference>
<comment type="similarity">
    <text evidence="2">Belongs to the VKOR family.</text>
</comment>
<dbReference type="GO" id="GO:0016020">
    <property type="term" value="C:membrane"/>
    <property type="evidence" value="ECO:0007669"/>
    <property type="project" value="UniProtKB-SubCell"/>
</dbReference>